<dbReference type="PANTHER" id="PTHR10344">
    <property type="entry name" value="THYMIDYLATE KINASE"/>
    <property type="match status" value="1"/>
</dbReference>
<dbReference type="GO" id="GO:0006235">
    <property type="term" value="P:dTTP biosynthetic process"/>
    <property type="evidence" value="ECO:0007669"/>
    <property type="project" value="TreeGrafter"/>
</dbReference>
<dbReference type="Pfam" id="PF02223">
    <property type="entry name" value="Thymidylate_kin"/>
    <property type="match status" value="1"/>
</dbReference>
<comment type="catalytic activity">
    <reaction evidence="8">
        <text>dTMP + ATP = dTDP + ADP</text>
        <dbReference type="Rhea" id="RHEA:13517"/>
        <dbReference type="ChEBI" id="CHEBI:30616"/>
        <dbReference type="ChEBI" id="CHEBI:58369"/>
        <dbReference type="ChEBI" id="CHEBI:63528"/>
        <dbReference type="ChEBI" id="CHEBI:456216"/>
        <dbReference type="EC" id="2.7.4.9"/>
    </reaction>
</comment>
<name>A0A9N8DI14_9STRA</name>
<feature type="domain" description="Thymidylate kinase-like" evidence="10">
    <location>
        <begin position="100"/>
        <end position="258"/>
    </location>
</feature>
<dbReference type="GO" id="GO:0005739">
    <property type="term" value="C:mitochondrion"/>
    <property type="evidence" value="ECO:0007669"/>
    <property type="project" value="TreeGrafter"/>
</dbReference>
<dbReference type="EMBL" id="CAICTM010000097">
    <property type="protein sequence ID" value="CAB9501016.1"/>
    <property type="molecule type" value="Genomic_DNA"/>
</dbReference>
<keyword evidence="7" id="KW-0067">ATP-binding</keyword>
<organism evidence="11 12">
    <name type="scientific">Seminavis robusta</name>
    <dbReference type="NCBI Taxonomy" id="568900"/>
    <lineage>
        <taxon>Eukaryota</taxon>
        <taxon>Sar</taxon>
        <taxon>Stramenopiles</taxon>
        <taxon>Ochrophyta</taxon>
        <taxon>Bacillariophyta</taxon>
        <taxon>Bacillariophyceae</taxon>
        <taxon>Bacillariophycidae</taxon>
        <taxon>Naviculales</taxon>
        <taxon>Naviculaceae</taxon>
        <taxon>Seminavis</taxon>
    </lineage>
</organism>
<evidence type="ECO:0000256" key="9">
    <source>
        <dbReference type="SAM" id="MobiDB-lite"/>
    </source>
</evidence>
<evidence type="ECO:0000256" key="6">
    <source>
        <dbReference type="ARBA" id="ARBA00022777"/>
    </source>
</evidence>
<comment type="similarity">
    <text evidence="1">Belongs to the thymidylate kinase family.</text>
</comment>
<keyword evidence="6 11" id="KW-0418">Kinase</keyword>
<evidence type="ECO:0000256" key="1">
    <source>
        <dbReference type="ARBA" id="ARBA00009776"/>
    </source>
</evidence>
<dbReference type="EC" id="2.7.4.9" evidence="2"/>
<keyword evidence="4" id="KW-0545">Nucleotide biosynthesis</keyword>
<keyword evidence="3" id="KW-0808">Transferase</keyword>
<protein>
    <recommendedName>
        <fullName evidence="2">dTMP kinase</fullName>
        <ecNumber evidence="2">2.7.4.9</ecNumber>
    </recommendedName>
</protein>
<sequence length="821" mass="92143">MADSAKLDAAYSRAVPHSIEGLYNFHAAATILRISHALGELDASVILQSKKDNLLQSFFDRLNDVEQSLAASIMMSKSATTPPSYAIHENASRRALVIVVEGLDGSGKSSLVDRLAYRFNNKKEPSQHAVAMATPTESMNAVRPVFDKRGGPVARAFYMVSNYILQYEITLLEQEHQQEPSKGRLVVVVDRWYTSTVAYSCAWKNTTGAASSIDSLASGPLFSWPVDLRAPDVLFLLQVEDSVRRERVQSRRQKQQSTPDSFNPWDQRLDDDPQLGERIMRGLERVGESLVTKRGSRVISLNANQSQQQVLEDAMQHVHQVFSERPIHPLSQFKRQPLACFQWVSSELSLCDRTTGRRGKHAPWAFQIAWNNNPRMHHHHSKKISDAIISPVLKTVGIHSVNETGILFFMRSLKHDSTAAFRASMVWNGGEYPYEQQWRGEGMIVPLSWSECEFLDTLPPPSLVAYTTACEECDEGNDMKSHLTSKQSQRLRERAMALRKTPPPSAQQETVLQGFRFVPLRMEVLAGGPSSPGGPLRYEWNRGLPDKTLTDPDEEQREEKHGWRPSVPILPFRAAKQHPQQNNPLLVLKPITVAITGTHCAGKTTLCEKLADILDAALHLEQGEILRDTDALVPGGHRHGDGSASSSSAASWDDRVFEAEVARDGQRFDAGYCRIVETWHVGNLAWALLRLQSSSSTSDDKSNHQTVLWERTKAAIESELSRRCVMSVHLSIGPDDSLRRRQQEVTEGVGAKSRLPMKNESEEVGELHQMLDVGVMEHMERLQRDLQIPTLTIDNSNDTALEATARSIIHFINQNQWRRAY</sequence>
<evidence type="ECO:0000256" key="7">
    <source>
        <dbReference type="ARBA" id="ARBA00022840"/>
    </source>
</evidence>
<dbReference type="GO" id="GO:0006227">
    <property type="term" value="P:dUDP biosynthetic process"/>
    <property type="evidence" value="ECO:0007669"/>
    <property type="project" value="TreeGrafter"/>
</dbReference>
<dbReference type="PANTHER" id="PTHR10344:SF4">
    <property type="entry name" value="UMP-CMP KINASE 2, MITOCHONDRIAL"/>
    <property type="match status" value="1"/>
</dbReference>
<accession>A0A9N8DI14</accession>
<dbReference type="OrthoDB" id="425602at2759"/>
<dbReference type="SUPFAM" id="SSF52540">
    <property type="entry name" value="P-loop containing nucleoside triphosphate hydrolases"/>
    <property type="match status" value="2"/>
</dbReference>
<dbReference type="InterPro" id="IPR018094">
    <property type="entry name" value="Thymidylate_kinase"/>
</dbReference>
<dbReference type="AlphaFoldDB" id="A0A9N8DI14"/>
<reference evidence="11" key="1">
    <citation type="submission" date="2020-06" db="EMBL/GenBank/DDBJ databases">
        <authorList>
            <consortium name="Plant Systems Biology data submission"/>
        </authorList>
    </citation>
    <scope>NUCLEOTIDE SEQUENCE</scope>
    <source>
        <strain evidence="11">D6</strain>
    </source>
</reference>
<dbReference type="Proteomes" id="UP001153069">
    <property type="component" value="Unassembled WGS sequence"/>
</dbReference>
<dbReference type="InterPro" id="IPR027417">
    <property type="entry name" value="P-loop_NTPase"/>
</dbReference>
<evidence type="ECO:0000259" key="10">
    <source>
        <dbReference type="Pfam" id="PF02223"/>
    </source>
</evidence>
<keyword evidence="5" id="KW-0547">Nucleotide-binding</keyword>
<feature type="region of interest" description="Disordered" evidence="9">
    <location>
        <begin position="247"/>
        <end position="272"/>
    </location>
</feature>
<evidence type="ECO:0000313" key="11">
    <source>
        <dbReference type="EMBL" id="CAB9501016.1"/>
    </source>
</evidence>
<dbReference type="HAMAP" id="MF_00165">
    <property type="entry name" value="Thymidylate_kinase"/>
    <property type="match status" value="1"/>
</dbReference>
<feature type="region of interest" description="Disordered" evidence="9">
    <location>
        <begin position="528"/>
        <end position="562"/>
    </location>
</feature>
<dbReference type="Gene3D" id="3.40.50.300">
    <property type="entry name" value="P-loop containing nucleotide triphosphate hydrolases"/>
    <property type="match status" value="2"/>
</dbReference>
<evidence type="ECO:0000256" key="8">
    <source>
        <dbReference type="ARBA" id="ARBA00048743"/>
    </source>
</evidence>
<evidence type="ECO:0000256" key="4">
    <source>
        <dbReference type="ARBA" id="ARBA00022727"/>
    </source>
</evidence>
<evidence type="ECO:0000313" key="12">
    <source>
        <dbReference type="Proteomes" id="UP001153069"/>
    </source>
</evidence>
<evidence type="ECO:0000256" key="2">
    <source>
        <dbReference type="ARBA" id="ARBA00012980"/>
    </source>
</evidence>
<dbReference type="GO" id="GO:0004798">
    <property type="term" value="F:dTMP kinase activity"/>
    <property type="evidence" value="ECO:0007669"/>
    <property type="project" value="UniProtKB-EC"/>
</dbReference>
<comment type="caution">
    <text evidence="11">The sequence shown here is derived from an EMBL/GenBank/DDBJ whole genome shotgun (WGS) entry which is preliminary data.</text>
</comment>
<dbReference type="InterPro" id="IPR039430">
    <property type="entry name" value="Thymidylate_kin-like_dom"/>
</dbReference>
<evidence type="ECO:0000256" key="5">
    <source>
        <dbReference type="ARBA" id="ARBA00022741"/>
    </source>
</evidence>
<keyword evidence="12" id="KW-1185">Reference proteome</keyword>
<dbReference type="GO" id="GO:0005524">
    <property type="term" value="F:ATP binding"/>
    <property type="evidence" value="ECO:0007669"/>
    <property type="project" value="UniProtKB-KW"/>
</dbReference>
<gene>
    <name evidence="11" type="ORF">SEMRO_98_G050250.1</name>
</gene>
<dbReference type="GO" id="GO:0006233">
    <property type="term" value="P:dTDP biosynthetic process"/>
    <property type="evidence" value="ECO:0007669"/>
    <property type="project" value="InterPro"/>
</dbReference>
<evidence type="ECO:0000256" key="3">
    <source>
        <dbReference type="ARBA" id="ARBA00022679"/>
    </source>
</evidence>
<proteinExistence type="inferred from homology"/>
<dbReference type="GO" id="GO:0004550">
    <property type="term" value="F:nucleoside diphosphate kinase activity"/>
    <property type="evidence" value="ECO:0007669"/>
    <property type="project" value="TreeGrafter"/>
</dbReference>